<comment type="caution">
    <text evidence="3">The sequence shown here is derived from an EMBL/GenBank/DDBJ whole genome shotgun (WGS) entry which is preliminary data.</text>
</comment>
<reference evidence="3" key="1">
    <citation type="submission" date="2021-10" db="EMBL/GenBank/DDBJ databases">
        <authorList>
            <person name="Dean J.D."/>
            <person name="Kim M.K."/>
            <person name="Newey C.N."/>
            <person name="Stoker T.S."/>
            <person name="Thompson D.W."/>
            <person name="Grose J.H."/>
        </authorList>
    </citation>
    <scope>NUCLEOTIDE SEQUENCE</scope>
    <source>
        <strain evidence="3">BT178</strain>
    </source>
</reference>
<dbReference type="Pfam" id="PF13648">
    <property type="entry name" value="Lipocalin_4"/>
    <property type="match status" value="1"/>
</dbReference>
<keyword evidence="4" id="KW-1185">Reference proteome</keyword>
<keyword evidence="1" id="KW-0732">Signal</keyword>
<evidence type="ECO:0000256" key="1">
    <source>
        <dbReference type="SAM" id="SignalP"/>
    </source>
</evidence>
<evidence type="ECO:0000313" key="3">
    <source>
        <dbReference type="EMBL" id="MCB2409303.1"/>
    </source>
</evidence>
<evidence type="ECO:0000259" key="2">
    <source>
        <dbReference type="Pfam" id="PF13648"/>
    </source>
</evidence>
<feature type="domain" description="Lipocalin-like" evidence="2">
    <location>
        <begin position="46"/>
        <end position="142"/>
    </location>
</feature>
<evidence type="ECO:0000313" key="4">
    <source>
        <dbReference type="Proteomes" id="UP001165296"/>
    </source>
</evidence>
<organism evidence="3 4">
    <name type="scientific">Hymenobacter lucidus</name>
    <dbReference type="NCBI Taxonomy" id="2880930"/>
    <lineage>
        <taxon>Bacteria</taxon>
        <taxon>Pseudomonadati</taxon>
        <taxon>Bacteroidota</taxon>
        <taxon>Cytophagia</taxon>
        <taxon>Cytophagales</taxon>
        <taxon>Hymenobacteraceae</taxon>
        <taxon>Hymenobacter</taxon>
    </lineage>
</organism>
<dbReference type="InterPro" id="IPR024311">
    <property type="entry name" value="Lipocalin-like"/>
</dbReference>
<feature type="signal peptide" evidence="1">
    <location>
        <begin position="1"/>
        <end position="19"/>
    </location>
</feature>
<accession>A0ABS8ATK0</accession>
<dbReference type="Proteomes" id="UP001165296">
    <property type="component" value="Unassembled WGS sequence"/>
</dbReference>
<dbReference type="EMBL" id="JAJADR010000004">
    <property type="protein sequence ID" value="MCB2409303.1"/>
    <property type="molecule type" value="Genomic_DNA"/>
</dbReference>
<gene>
    <name evidence="3" type="ORF">LGH74_15025</name>
</gene>
<sequence length="163" mass="17713">MKTQFNLPLLALLAATAMGASSCKKDKESNPAPAKTKTELLAGKDWKLAAQTVTPGLTADDGTVVTDLFPYLDECDKDDLMRYDANGTCLLSEGPTRCDPSNPQQYTGTWSFDSNETILKTNVQGLGSSSFNIIELSDNTLKVSGIRTLTDGDHKFTYTYSKK</sequence>
<dbReference type="PROSITE" id="PS51257">
    <property type="entry name" value="PROKAR_LIPOPROTEIN"/>
    <property type="match status" value="1"/>
</dbReference>
<proteinExistence type="predicted"/>
<dbReference type="RefSeq" id="WP_226176907.1">
    <property type="nucleotide sequence ID" value="NZ_JAJADR010000004.1"/>
</dbReference>
<protein>
    <submittedName>
        <fullName evidence="3">DUF5004 domain-containing protein</fullName>
    </submittedName>
</protein>
<name>A0ABS8ATK0_9BACT</name>
<feature type="chain" id="PRO_5046819171" evidence="1">
    <location>
        <begin position="20"/>
        <end position="163"/>
    </location>
</feature>